<evidence type="ECO:0000313" key="3">
    <source>
        <dbReference type="Proteomes" id="UP001362999"/>
    </source>
</evidence>
<name>A0AAW0CXD6_9AGAR</name>
<protein>
    <submittedName>
        <fullName evidence="2">Uncharacterized protein</fullName>
    </submittedName>
</protein>
<organism evidence="2 3">
    <name type="scientific">Favolaschia claudopus</name>
    <dbReference type="NCBI Taxonomy" id="2862362"/>
    <lineage>
        <taxon>Eukaryota</taxon>
        <taxon>Fungi</taxon>
        <taxon>Dikarya</taxon>
        <taxon>Basidiomycota</taxon>
        <taxon>Agaricomycotina</taxon>
        <taxon>Agaricomycetes</taxon>
        <taxon>Agaricomycetidae</taxon>
        <taxon>Agaricales</taxon>
        <taxon>Marasmiineae</taxon>
        <taxon>Mycenaceae</taxon>
        <taxon>Favolaschia</taxon>
    </lineage>
</organism>
<proteinExistence type="predicted"/>
<dbReference type="AlphaFoldDB" id="A0AAW0CXD6"/>
<feature type="compositionally biased region" description="Basic and acidic residues" evidence="1">
    <location>
        <begin position="49"/>
        <end position="58"/>
    </location>
</feature>
<dbReference type="Proteomes" id="UP001362999">
    <property type="component" value="Unassembled WGS sequence"/>
</dbReference>
<dbReference type="EMBL" id="JAWWNJ010000012">
    <property type="protein sequence ID" value="KAK7043434.1"/>
    <property type="molecule type" value="Genomic_DNA"/>
</dbReference>
<feature type="region of interest" description="Disordered" evidence="1">
    <location>
        <begin position="40"/>
        <end position="60"/>
    </location>
</feature>
<reference evidence="2 3" key="1">
    <citation type="journal article" date="2024" name="J Genomics">
        <title>Draft genome sequencing and assembly of Favolaschia claudopus CIRM-BRFM 2984 isolated from oak limbs.</title>
        <authorList>
            <person name="Navarro D."/>
            <person name="Drula E."/>
            <person name="Chaduli D."/>
            <person name="Cazenave R."/>
            <person name="Ahrendt S."/>
            <person name="Wang J."/>
            <person name="Lipzen A."/>
            <person name="Daum C."/>
            <person name="Barry K."/>
            <person name="Grigoriev I.V."/>
            <person name="Favel A."/>
            <person name="Rosso M.N."/>
            <person name="Martin F."/>
        </authorList>
    </citation>
    <scope>NUCLEOTIDE SEQUENCE [LARGE SCALE GENOMIC DNA]</scope>
    <source>
        <strain evidence="2 3">CIRM-BRFM 2984</strain>
    </source>
</reference>
<keyword evidence="3" id="KW-1185">Reference proteome</keyword>
<evidence type="ECO:0000313" key="2">
    <source>
        <dbReference type="EMBL" id="KAK7043434.1"/>
    </source>
</evidence>
<accession>A0AAW0CXD6</accession>
<comment type="caution">
    <text evidence="2">The sequence shown here is derived from an EMBL/GenBank/DDBJ whole genome shotgun (WGS) entry which is preliminary data.</text>
</comment>
<evidence type="ECO:0000256" key="1">
    <source>
        <dbReference type="SAM" id="MobiDB-lite"/>
    </source>
</evidence>
<gene>
    <name evidence="2" type="ORF">R3P38DRAFT_2767037</name>
</gene>
<sequence length="158" mass="18214">MHSGQLAALGRCRRLELEDRGHWYIEGWYSIFKDPLEAKKSQRKRRKHRDEGRAEGGQRHTAFPVWEEADHIAICVTPSPEAGPWRGVLVRLVNQSVRRTPSRSGLTYQTNIWESKYLVIDGMVVLLTDWDGPLPIWLMDSCPPFEGCGLRRKTLKTC</sequence>